<gene>
    <name evidence="2" type="ORF">METZ01_LOCUS123860</name>
</gene>
<name>A0A381Y1N3_9ZZZZ</name>
<proteinExistence type="predicted"/>
<evidence type="ECO:0000256" key="1">
    <source>
        <dbReference type="SAM" id="MobiDB-lite"/>
    </source>
</evidence>
<dbReference type="AlphaFoldDB" id="A0A381Y1N3"/>
<protein>
    <submittedName>
        <fullName evidence="2">Uncharacterized protein</fullName>
    </submittedName>
</protein>
<reference evidence="2" key="1">
    <citation type="submission" date="2018-05" db="EMBL/GenBank/DDBJ databases">
        <authorList>
            <person name="Lanie J.A."/>
            <person name="Ng W.-L."/>
            <person name="Kazmierczak K.M."/>
            <person name="Andrzejewski T.M."/>
            <person name="Davidsen T.M."/>
            <person name="Wayne K.J."/>
            <person name="Tettelin H."/>
            <person name="Glass J.I."/>
            <person name="Rusch D."/>
            <person name="Podicherti R."/>
            <person name="Tsui H.-C.T."/>
            <person name="Winkler M.E."/>
        </authorList>
    </citation>
    <scope>NUCLEOTIDE SEQUENCE</scope>
</reference>
<feature type="region of interest" description="Disordered" evidence="1">
    <location>
        <begin position="1"/>
        <end position="42"/>
    </location>
</feature>
<evidence type="ECO:0000313" key="2">
    <source>
        <dbReference type="EMBL" id="SVA71006.1"/>
    </source>
</evidence>
<sequence length="57" mass="6133">MTGTGANPDDGQTPEPLPTPHLSESTADQRDALRSHQPALDDFSSEWLKISARVSLS</sequence>
<organism evidence="2">
    <name type="scientific">marine metagenome</name>
    <dbReference type="NCBI Taxonomy" id="408172"/>
    <lineage>
        <taxon>unclassified sequences</taxon>
        <taxon>metagenomes</taxon>
        <taxon>ecological metagenomes</taxon>
    </lineage>
</organism>
<dbReference type="EMBL" id="UINC01017205">
    <property type="protein sequence ID" value="SVA71006.1"/>
    <property type="molecule type" value="Genomic_DNA"/>
</dbReference>
<accession>A0A381Y1N3</accession>